<reference evidence="1 2" key="1">
    <citation type="submission" date="2024-06" db="EMBL/GenBank/DDBJ databases">
        <title>Genomic Encyclopedia of Type Strains, Phase IV (KMG-IV): sequencing the most valuable type-strain genomes for metagenomic binning, comparative biology and taxonomic classification.</title>
        <authorList>
            <person name="Goeker M."/>
        </authorList>
    </citation>
    <scope>NUCLEOTIDE SEQUENCE [LARGE SCALE GENOMIC DNA]</scope>
    <source>
        <strain evidence="1 2">DSM 29780</strain>
    </source>
</reference>
<evidence type="ECO:0000313" key="1">
    <source>
        <dbReference type="EMBL" id="MET3615396.1"/>
    </source>
</evidence>
<comment type="caution">
    <text evidence="1">The sequence shown here is derived from an EMBL/GenBank/DDBJ whole genome shotgun (WGS) entry which is preliminary data.</text>
</comment>
<keyword evidence="2" id="KW-1185">Reference proteome</keyword>
<dbReference type="Proteomes" id="UP001549047">
    <property type="component" value="Unassembled WGS sequence"/>
</dbReference>
<organism evidence="1 2">
    <name type="scientific">Rhizobium aquaticum</name>
    <dbReference type="NCBI Taxonomy" id="1549636"/>
    <lineage>
        <taxon>Bacteria</taxon>
        <taxon>Pseudomonadati</taxon>
        <taxon>Pseudomonadota</taxon>
        <taxon>Alphaproteobacteria</taxon>
        <taxon>Hyphomicrobiales</taxon>
        <taxon>Rhizobiaceae</taxon>
        <taxon>Rhizobium/Agrobacterium group</taxon>
        <taxon>Rhizobium</taxon>
    </lineage>
</organism>
<evidence type="ECO:0000313" key="2">
    <source>
        <dbReference type="Proteomes" id="UP001549047"/>
    </source>
</evidence>
<accession>A0ABV2J3T4</accession>
<sequence>MIMLRTVVFTVIGLAVALLATLFTASLVVAFAGIATVLLAGRALTMRMQQKAQPAYVYAQRREAHGRQPVRIWNDGRGTIIDM</sequence>
<proteinExistence type="predicted"/>
<dbReference type="RefSeq" id="WP_354557874.1">
    <property type="nucleotide sequence ID" value="NZ_JBEPMB010000007.1"/>
</dbReference>
<gene>
    <name evidence="1" type="ORF">ABID16_003740</name>
</gene>
<protein>
    <submittedName>
        <fullName evidence="1">Uncharacterized protein</fullName>
    </submittedName>
</protein>
<name>A0ABV2J3T4_9HYPH</name>
<dbReference type="EMBL" id="JBEPMB010000007">
    <property type="protein sequence ID" value="MET3615396.1"/>
    <property type="molecule type" value="Genomic_DNA"/>
</dbReference>